<evidence type="ECO:0000259" key="1">
    <source>
        <dbReference type="Pfam" id="PF07848"/>
    </source>
</evidence>
<dbReference type="EMBL" id="JAZIBG010000028">
    <property type="protein sequence ID" value="MEF7614592.1"/>
    <property type="molecule type" value="Genomic_DNA"/>
</dbReference>
<name>A0AAW9QGQ0_9BURK</name>
<dbReference type="GO" id="GO:0006351">
    <property type="term" value="P:DNA-templated transcription"/>
    <property type="evidence" value="ECO:0007669"/>
    <property type="project" value="InterPro"/>
</dbReference>
<evidence type="ECO:0000313" key="5">
    <source>
        <dbReference type="Proteomes" id="UP001336250"/>
    </source>
</evidence>
<proteinExistence type="predicted"/>
<dbReference type="InterPro" id="IPR013225">
    <property type="entry name" value="PaaX_C"/>
</dbReference>
<feature type="domain" description="Transcriptional repressor PaaX-like central Cas2-like" evidence="3">
    <location>
        <begin position="109"/>
        <end position="182"/>
    </location>
</feature>
<dbReference type="InterPro" id="IPR012906">
    <property type="entry name" value="PaaX-like_N"/>
</dbReference>
<dbReference type="InterPro" id="IPR011965">
    <property type="entry name" value="PaaX_trns_reg"/>
</dbReference>
<evidence type="ECO:0000259" key="3">
    <source>
        <dbReference type="Pfam" id="PF20803"/>
    </source>
</evidence>
<dbReference type="Gene3D" id="1.20.58.1460">
    <property type="match status" value="1"/>
</dbReference>
<dbReference type="PANTHER" id="PTHR30319">
    <property type="entry name" value="PHENYLACETIC ACID REGULATOR-RELATED TRANSCRIPTIONAL REPRESSOR"/>
    <property type="match status" value="1"/>
</dbReference>
<evidence type="ECO:0000313" key="4">
    <source>
        <dbReference type="EMBL" id="MEF7614592.1"/>
    </source>
</evidence>
<comment type="caution">
    <text evidence="4">The sequence shown here is derived from an EMBL/GenBank/DDBJ whole genome shotgun (WGS) entry which is preliminary data.</text>
</comment>
<dbReference type="RefSeq" id="WP_332289610.1">
    <property type="nucleotide sequence ID" value="NZ_JAZIBG010000028.1"/>
</dbReference>
<dbReference type="Pfam" id="PF08223">
    <property type="entry name" value="PaaX_C"/>
    <property type="match status" value="1"/>
</dbReference>
<dbReference type="InterPro" id="IPR036388">
    <property type="entry name" value="WH-like_DNA-bd_sf"/>
</dbReference>
<sequence>MKSPRQPPPASLAGLRRGLVLRANSLVVTVYGDAIAPRAQSVWLGSLIGVAMLFGLSARLVRTSVFRLTADNWFDVTRVGRRSFYGLSPQGVLRVQHADRRIYEFNLPTWDGRWTLLLLDPRMRASMRQQLKRELLWESFGQLSVGMFAHPHANHRSLREILAAAGAEAQVAVLTAQSLERYAQQPLQTLMHDTFKLAKVEQAWLQFIARFAPLDAQVERLGPSDAFYARTLLIHEYRRVLLRDPNLPQALLPEDWPGVRARQLCEHLYSRLLAPSEEFLCANFLTTDGALLATPQAISQRLTRPFGT</sequence>
<dbReference type="PANTHER" id="PTHR30319:SF1">
    <property type="entry name" value="TRANSCRIPTIONAL REPRESSOR PAAX"/>
    <property type="match status" value="1"/>
</dbReference>
<dbReference type="InterPro" id="IPR048846">
    <property type="entry name" value="PaaX-like_central"/>
</dbReference>
<gene>
    <name evidence="4" type="ORF">V4F39_11790</name>
</gene>
<dbReference type="Proteomes" id="UP001336250">
    <property type="component" value="Unassembled WGS sequence"/>
</dbReference>
<accession>A0AAW9QGQ0</accession>
<feature type="domain" description="Transcriptional repressor PaaX-like N-terminal" evidence="1">
    <location>
        <begin position="22"/>
        <end position="90"/>
    </location>
</feature>
<dbReference type="AlphaFoldDB" id="A0AAW9QGQ0"/>
<keyword evidence="5" id="KW-1185">Reference proteome</keyword>
<dbReference type="Pfam" id="PF07848">
    <property type="entry name" value="PaaX"/>
    <property type="match status" value="1"/>
</dbReference>
<feature type="domain" description="Transcriptional repressor PaaX-like C-terminal" evidence="2">
    <location>
        <begin position="195"/>
        <end position="280"/>
    </location>
</feature>
<dbReference type="Gene3D" id="1.10.10.10">
    <property type="entry name" value="Winged helix-like DNA-binding domain superfamily/Winged helix DNA-binding domain"/>
    <property type="match status" value="1"/>
</dbReference>
<protein>
    <submittedName>
        <fullName evidence="4">PaaX family transcriptional regulator C-terminal domain-containing protein</fullName>
    </submittedName>
</protein>
<reference evidence="4 5" key="1">
    <citation type="submission" date="2024-02" db="EMBL/GenBank/DDBJ databases">
        <title>Genome sequence of Aquincola sp. MAHUQ-54.</title>
        <authorList>
            <person name="Huq M.A."/>
        </authorList>
    </citation>
    <scope>NUCLEOTIDE SEQUENCE [LARGE SCALE GENOMIC DNA]</scope>
    <source>
        <strain evidence="4 5">MAHUQ-54</strain>
    </source>
</reference>
<organism evidence="4 5">
    <name type="scientific">Aquincola agrisoli</name>
    <dbReference type="NCBI Taxonomy" id="3119538"/>
    <lineage>
        <taxon>Bacteria</taxon>
        <taxon>Pseudomonadati</taxon>
        <taxon>Pseudomonadota</taxon>
        <taxon>Betaproteobacteria</taxon>
        <taxon>Burkholderiales</taxon>
        <taxon>Sphaerotilaceae</taxon>
        <taxon>Aquincola</taxon>
    </lineage>
</organism>
<dbReference type="Pfam" id="PF20803">
    <property type="entry name" value="PaaX_M"/>
    <property type="match status" value="1"/>
</dbReference>
<dbReference type="PIRSF" id="PIRSF020623">
    <property type="entry name" value="PaaX"/>
    <property type="match status" value="1"/>
</dbReference>
<dbReference type="Gene3D" id="3.30.70.2650">
    <property type="match status" value="1"/>
</dbReference>
<evidence type="ECO:0000259" key="2">
    <source>
        <dbReference type="Pfam" id="PF08223"/>
    </source>
</evidence>